<dbReference type="Proteomes" id="UP000652176">
    <property type="component" value="Unassembled WGS sequence"/>
</dbReference>
<dbReference type="InterPro" id="IPR036930">
    <property type="entry name" value="WGR_dom_sf"/>
</dbReference>
<dbReference type="Pfam" id="PF05406">
    <property type="entry name" value="WGR"/>
    <property type="match status" value="1"/>
</dbReference>
<comment type="caution">
    <text evidence="2">The sequence shown here is derived from an EMBL/GenBank/DDBJ whole genome shotgun (WGS) entry which is preliminary data.</text>
</comment>
<dbReference type="CDD" id="cd07996">
    <property type="entry name" value="WGR_MMR_like"/>
    <property type="match status" value="1"/>
</dbReference>
<protein>
    <submittedName>
        <fullName evidence="2">WGR domain-containing protein</fullName>
    </submittedName>
</protein>
<gene>
    <name evidence="2" type="ORF">IE877_15680</name>
</gene>
<reference evidence="2 3" key="1">
    <citation type="submission" date="2020-09" db="EMBL/GenBank/DDBJ databases">
        <title>Methylomonas albis sp. nov. and Methylomonas fluvii sp. nov.: Two cold-adapted methanotrophs from the River Elbe and an amended description of Methylovulum psychrotolerans strain Eb1.</title>
        <authorList>
            <person name="Bussmann I.K."/>
            <person name="Klings K.-W."/>
            <person name="Warnstedt J."/>
            <person name="Hoppert M."/>
            <person name="Saborowski A."/>
            <person name="Horn F."/>
            <person name="Liebner S."/>
        </authorList>
    </citation>
    <scope>NUCLEOTIDE SEQUENCE [LARGE SCALE GENOMIC DNA]</scope>
    <source>
        <strain evidence="2 3">EbA</strain>
    </source>
</reference>
<dbReference type="Gene3D" id="2.20.140.10">
    <property type="entry name" value="WGR domain"/>
    <property type="match status" value="1"/>
</dbReference>
<dbReference type="RefSeq" id="WP_192375584.1">
    <property type="nucleotide sequence ID" value="NZ_CAJHIV010000001.1"/>
</dbReference>
<name>A0ABR9D2G1_9GAMM</name>
<proteinExistence type="predicted"/>
<feature type="domain" description="WGR" evidence="1">
    <location>
        <begin position="1"/>
        <end position="80"/>
    </location>
</feature>
<dbReference type="PROSITE" id="PS51977">
    <property type="entry name" value="WGR"/>
    <property type="match status" value="1"/>
</dbReference>
<dbReference type="SUPFAM" id="SSF142921">
    <property type="entry name" value="WGR domain-like"/>
    <property type="match status" value="1"/>
</dbReference>
<dbReference type="InterPro" id="IPR049809">
    <property type="entry name" value="YehF/YfeS-like_WGR"/>
</dbReference>
<accession>A0ABR9D2G1</accession>
<evidence type="ECO:0000259" key="1">
    <source>
        <dbReference type="PROSITE" id="PS51977"/>
    </source>
</evidence>
<dbReference type="InterPro" id="IPR008893">
    <property type="entry name" value="WGR_domain"/>
</dbReference>
<dbReference type="EMBL" id="JACXSS010000001">
    <property type="protein sequence ID" value="MBD9357301.1"/>
    <property type="molecule type" value="Genomic_DNA"/>
</dbReference>
<organism evidence="2 3">
    <name type="scientific">Methylomonas albis</name>
    <dbReference type="NCBI Taxonomy" id="1854563"/>
    <lineage>
        <taxon>Bacteria</taxon>
        <taxon>Pseudomonadati</taxon>
        <taxon>Pseudomonadota</taxon>
        <taxon>Gammaproteobacteria</taxon>
        <taxon>Methylococcales</taxon>
        <taxon>Methylococcaceae</taxon>
        <taxon>Methylomonas</taxon>
    </lineage>
</organism>
<sequence>MNHLYLERHDTENNMHRFYQMFVTPGLFDDWSLIKEWGRVGSPGTVRTEWFDSQEEAIVAGKKLCASKCKKGYYAIRTGK</sequence>
<evidence type="ECO:0000313" key="3">
    <source>
        <dbReference type="Proteomes" id="UP000652176"/>
    </source>
</evidence>
<keyword evidence="3" id="KW-1185">Reference proteome</keyword>
<dbReference type="SMART" id="SM00773">
    <property type="entry name" value="WGR"/>
    <property type="match status" value="1"/>
</dbReference>
<evidence type="ECO:0000313" key="2">
    <source>
        <dbReference type="EMBL" id="MBD9357301.1"/>
    </source>
</evidence>